<dbReference type="PANTHER" id="PTHR11571">
    <property type="entry name" value="GLUTATHIONE S-TRANSFERASE"/>
    <property type="match status" value="1"/>
</dbReference>
<gene>
    <name evidence="2" type="ORF">SAJA_11660</name>
</gene>
<comment type="caution">
    <text evidence="2">The sequence shown here is derived from an EMBL/GenBank/DDBJ whole genome shotgun (WGS) entry which is preliminary data.</text>
</comment>
<accession>A0A423PKN1</accession>
<dbReference type="InParanoid" id="A0A423PKN1"/>
<evidence type="ECO:0000313" key="3">
    <source>
        <dbReference type="Proteomes" id="UP000285310"/>
    </source>
</evidence>
<dbReference type="Proteomes" id="UP000285310">
    <property type="component" value="Unassembled WGS sequence"/>
</dbReference>
<dbReference type="EMBL" id="AYKG01000038">
    <property type="protein sequence ID" value="ROO26082.1"/>
    <property type="molecule type" value="Genomic_DNA"/>
</dbReference>
<dbReference type="PROSITE" id="PS50405">
    <property type="entry name" value="GST_CTER"/>
    <property type="match status" value="1"/>
</dbReference>
<dbReference type="Pfam" id="PF14497">
    <property type="entry name" value="GST_C_3"/>
    <property type="match status" value="1"/>
</dbReference>
<evidence type="ECO:0000259" key="1">
    <source>
        <dbReference type="PROSITE" id="PS50405"/>
    </source>
</evidence>
<dbReference type="SUPFAM" id="SSF47616">
    <property type="entry name" value="GST C-terminal domain-like"/>
    <property type="match status" value="1"/>
</dbReference>
<dbReference type="InterPro" id="IPR004046">
    <property type="entry name" value="GST_C"/>
</dbReference>
<dbReference type="PANTHER" id="PTHR11571:SF263">
    <property type="entry name" value="GLUTATHIONE S-TRANSFERASE"/>
    <property type="match status" value="1"/>
</dbReference>
<feature type="domain" description="GST C-terminal" evidence="1">
    <location>
        <begin position="83"/>
        <end position="229"/>
    </location>
</feature>
<dbReference type="AlphaFoldDB" id="A0A423PKN1"/>
<dbReference type="Gene3D" id="3.40.30.10">
    <property type="entry name" value="Glutaredoxin"/>
    <property type="match status" value="1"/>
</dbReference>
<keyword evidence="2" id="KW-0808">Transferase</keyword>
<dbReference type="GO" id="GO:0006749">
    <property type="term" value="P:glutathione metabolic process"/>
    <property type="evidence" value="ECO:0007669"/>
    <property type="project" value="TreeGrafter"/>
</dbReference>
<dbReference type="CDD" id="cd03192">
    <property type="entry name" value="GST_C_Sigma_like"/>
    <property type="match status" value="1"/>
</dbReference>
<dbReference type="RefSeq" id="WP_123658808.1">
    <property type="nucleotide sequence ID" value="NZ_AYKG01000038.1"/>
</dbReference>
<keyword evidence="3" id="KW-1185">Reference proteome</keyword>
<reference evidence="2 3" key="1">
    <citation type="submission" date="2013-10" db="EMBL/GenBank/DDBJ databases">
        <title>Salinisphaera japonica YTM-1 Genome Sequencing.</title>
        <authorList>
            <person name="Lai Q."/>
            <person name="Li C."/>
            <person name="Shao Z."/>
        </authorList>
    </citation>
    <scope>NUCLEOTIDE SEQUENCE [LARGE SCALE GENOMIC DNA]</scope>
    <source>
        <strain evidence="2 3">YTM-1</strain>
    </source>
</reference>
<dbReference type="OrthoDB" id="6043394at2"/>
<name>A0A423PKN1_9GAMM</name>
<proteinExistence type="predicted"/>
<dbReference type="SUPFAM" id="SSF52833">
    <property type="entry name" value="Thioredoxin-like"/>
    <property type="match status" value="1"/>
</dbReference>
<dbReference type="InterPro" id="IPR036249">
    <property type="entry name" value="Thioredoxin-like_sf"/>
</dbReference>
<dbReference type="InterPro" id="IPR010987">
    <property type="entry name" value="Glutathione-S-Trfase_C-like"/>
</dbReference>
<evidence type="ECO:0000313" key="2">
    <source>
        <dbReference type="EMBL" id="ROO26082.1"/>
    </source>
</evidence>
<dbReference type="InterPro" id="IPR050213">
    <property type="entry name" value="GST_superfamily"/>
</dbReference>
<dbReference type="InterPro" id="IPR036282">
    <property type="entry name" value="Glutathione-S-Trfase_C_sf"/>
</dbReference>
<sequence length="233" mass="26851">MTFRLYYWPTIPGRGEFVRLALEAAGADYVDVGRTQGASAVAEMINRGMHFAPPILENDYESVSHVAHILAWLSYPLDLAPPNERDFRRMEQLQLTVTDFVAEIHDVHHPLGPTVYYEDIVDVAQSGARAFLHDRLPAFLAYFERTLQENPYGSDWLVGDGCTTLDLSLFQVMRGLRYAFPNAMRLMTTPWLNELALRVAQRRRIRSYLDSDRRIAFNNDGIFRHYPELDEQV</sequence>
<organism evidence="2 3">
    <name type="scientific">Salinisphaera japonica YTM-1</name>
    <dbReference type="NCBI Taxonomy" id="1209778"/>
    <lineage>
        <taxon>Bacteria</taxon>
        <taxon>Pseudomonadati</taxon>
        <taxon>Pseudomonadota</taxon>
        <taxon>Gammaproteobacteria</taxon>
        <taxon>Salinisphaerales</taxon>
        <taxon>Salinisphaeraceae</taxon>
        <taxon>Salinisphaera</taxon>
    </lineage>
</organism>
<protein>
    <submittedName>
        <fullName evidence="2">Glutathione S-transferase</fullName>
    </submittedName>
</protein>
<dbReference type="GO" id="GO:0004364">
    <property type="term" value="F:glutathione transferase activity"/>
    <property type="evidence" value="ECO:0007669"/>
    <property type="project" value="TreeGrafter"/>
</dbReference>
<dbReference type="Gene3D" id="1.20.1050.10">
    <property type="match status" value="1"/>
</dbReference>